<evidence type="ECO:0000313" key="2">
    <source>
        <dbReference type="Proteomes" id="UP000824225"/>
    </source>
</evidence>
<reference evidence="1" key="2">
    <citation type="submission" date="2021-04" db="EMBL/GenBank/DDBJ databases">
        <authorList>
            <person name="Gilroy R."/>
        </authorList>
    </citation>
    <scope>NUCLEOTIDE SEQUENCE</scope>
    <source>
        <strain evidence="1">CHK186-16707</strain>
    </source>
</reference>
<proteinExistence type="predicted"/>
<sequence length="420" mass="44788">MSQSEFVITADGPVMPDSAAVLRAVQGDWAAALGDNLNVNPATPQGQIMASQAASIQDKNAQLLYLVSQFNPEQAEGIFQDALARIYFLQRNPARSTVVQIECMGLPGTVIVGSDSSDAPYQVSILGHLFRCTRTDTIPQGGTVTLPFAAVTPGPIEVPAGVAVIIVQTVEGWDAASAPAGGITGQDVESRAAFEQRRYQSVARNARSVAGAVYARVAELPGVLDCVVRQNRGDEPVQMDGVTLRPHSIYVGVLGGDDAAIAQAMYDSLSAGCDYNGNTSVVVTDAVTGARETVTFTRLTDLEVGVRVTVRKNAQLPSDVVKRVQDAILADFYGDYVSSCDQQSLRVRAGDDLYASRFYPVILAQGVTQLVSIEVAAPVETPTWTDFVHIRIDQAPQLVRDSVQVIVLEQADQTRKAAHA</sequence>
<name>A0A9D2HCV1_9BACT</name>
<dbReference type="AlphaFoldDB" id="A0A9D2HCV1"/>
<comment type="caution">
    <text evidence="1">The sequence shown here is derived from an EMBL/GenBank/DDBJ whole genome shotgun (WGS) entry which is preliminary data.</text>
</comment>
<protein>
    <submittedName>
        <fullName evidence="1">Baseplate J/gp47 family protein</fullName>
    </submittedName>
</protein>
<dbReference type="EMBL" id="DXAN01000023">
    <property type="protein sequence ID" value="HJA08887.1"/>
    <property type="molecule type" value="Genomic_DNA"/>
</dbReference>
<accession>A0A9D2HCV1</accession>
<gene>
    <name evidence="1" type="ORF">H9962_06835</name>
</gene>
<dbReference type="Proteomes" id="UP000824225">
    <property type="component" value="Unassembled WGS sequence"/>
</dbReference>
<evidence type="ECO:0000313" key="1">
    <source>
        <dbReference type="EMBL" id="HJA08887.1"/>
    </source>
</evidence>
<reference evidence="1" key="1">
    <citation type="journal article" date="2021" name="PeerJ">
        <title>Extensive microbial diversity within the chicken gut microbiome revealed by metagenomics and culture.</title>
        <authorList>
            <person name="Gilroy R."/>
            <person name="Ravi A."/>
            <person name="Getino M."/>
            <person name="Pursley I."/>
            <person name="Horton D.L."/>
            <person name="Alikhan N.F."/>
            <person name="Baker D."/>
            <person name="Gharbi K."/>
            <person name="Hall N."/>
            <person name="Watson M."/>
            <person name="Adriaenssens E.M."/>
            <person name="Foster-Nyarko E."/>
            <person name="Jarju S."/>
            <person name="Secka A."/>
            <person name="Antonio M."/>
            <person name="Oren A."/>
            <person name="Chaudhuri R.R."/>
            <person name="La Ragione R."/>
            <person name="Hildebrand F."/>
            <person name="Pallen M.J."/>
        </authorList>
    </citation>
    <scope>NUCLEOTIDE SEQUENCE</scope>
    <source>
        <strain evidence="1">CHK186-16707</strain>
    </source>
</reference>
<organism evidence="1 2">
    <name type="scientific">Candidatus Mailhella merdigallinarum</name>
    <dbReference type="NCBI Taxonomy" id="2838658"/>
    <lineage>
        <taxon>Bacteria</taxon>
        <taxon>Pseudomonadati</taxon>
        <taxon>Thermodesulfobacteriota</taxon>
        <taxon>Desulfovibrionia</taxon>
        <taxon>Desulfovibrionales</taxon>
        <taxon>Desulfovibrionaceae</taxon>
        <taxon>Mailhella</taxon>
    </lineage>
</organism>